<dbReference type="CDD" id="cd00371">
    <property type="entry name" value="HMA"/>
    <property type="match status" value="1"/>
</dbReference>
<accession>A0A1H4F1V2</accession>
<gene>
    <name evidence="2" type="ORF">SAMN05660964_02799</name>
</gene>
<dbReference type="SUPFAM" id="SSF55008">
    <property type="entry name" value="HMA, heavy metal-associated domain"/>
    <property type="match status" value="1"/>
</dbReference>
<dbReference type="Pfam" id="PF00403">
    <property type="entry name" value="HMA"/>
    <property type="match status" value="1"/>
</dbReference>
<dbReference type="Gene3D" id="3.30.70.100">
    <property type="match status" value="1"/>
</dbReference>
<dbReference type="PROSITE" id="PS50846">
    <property type="entry name" value="HMA_2"/>
    <property type="match status" value="1"/>
</dbReference>
<protein>
    <submittedName>
        <fullName evidence="2">Copper chaperone</fullName>
    </submittedName>
</protein>
<reference evidence="2 3" key="1">
    <citation type="submission" date="2016-10" db="EMBL/GenBank/DDBJ databases">
        <authorList>
            <person name="de Groot N.N."/>
        </authorList>
    </citation>
    <scope>NUCLEOTIDE SEQUENCE [LARGE SCALE GENOMIC DNA]</scope>
    <source>
        <strain evidence="2 3">DSM 21228</strain>
    </source>
</reference>
<evidence type="ECO:0000313" key="2">
    <source>
        <dbReference type="EMBL" id="SEA91254.1"/>
    </source>
</evidence>
<feature type="domain" description="HMA" evidence="1">
    <location>
        <begin position="1"/>
        <end position="65"/>
    </location>
</feature>
<proteinExistence type="predicted"/>
<organism evidence="2 3">
    <name type="scientific">Thiothrix caldifontis</name>
    <dbReference type="NCBI Taxonomy" id="525918"/>
    <lineage>
        <taxon>Bacteria</taxon>
        <taxon>Pseudomonadati</taxon>
        <taxon>Pseudomonadota</taxon>
        <taxon>Gammaproteobacteria</taxon>
        <taxon>Thiotrichales</taxon>
        <taxon>Thiotrichaceae</taxon>
        <taxon>Thiothrix</taxon>
    </lineage>
</organism>
<dbReference type="GO" id="GO:0046872">
    <property type="term" value="F:metal ion binding"/>
    <property type="evidence" value="ECO:0007669"/>
    <property type="project" value="InterPro"/>
</dbReference>
<evidence type="ECO:0000259" key="1">
    <source>
        <dbReference type="PROSITE" id="PS50846"/>
    </source>
</evidence>
<dbReference type="InterPro" id="IPR006121">
    <property type="entry name" value="HMA_dom"/>
</dbReference>
<sequence length="95" mass="10359">METRIEVENIRCGGCANTISKKLMENERIHAVDVDIENQVVTLHSTEEVRAAAVQTLFSLGYPERGSVEGLASLKEKARSVVSCAIGRIDMPTKG</sequence>
<dbReference type="Proteomes" id="UP000199397">
    <property type="component" value="Unassembled WGS sequence"/>
</dbReference>
<name>A0A1H4F1V2_9GAMM</name>
<keyword evidence="3" id="KW-1185">Reference proteome</keyword>
<dbReference type="RefSeq" id="WP_093069610.1">
    <property type="nucleotide sequence ID" value="NZ_FNQP01000018.1"/>
</dbReference>
<dbReference type="EMBL" id="FNQP01000018">
    <property type="protein sequence ID" value="SEA91254.1"/>
    <property type="molecule type" value="Genomic_DNA"/>
</dbReference>
<dbReference type="InterPro" id="IPR036163">
    <property type="entry name" value="HMA_dom_sf"/>
</dbReference>
<evidence type="ECO:0000313" key="3">
    <source>
        <dbReference type="Proteomes" id="UP000199397"/>
    </source>
</evidence>
<dbReference type="AlphaFoldDB" id="A0A1H4F1V2"/>
<dbReference type="STRING" id="525918.SAMN05660964_02799"/>
<dbReference type="OrthoDB" id="9814359at2"/>